<evidence type="ECO:0000313" key="2">
    <source>
        <dbReference type="Ensembl" id="ENSOSIP00000005151.1"/>
    </source>
</evidence>
<feature type="region of interest" description="Disordered" evidence="1">
    <location>
        <begin position="1"/>
        <end position="130"/>
    </location>
</feature>
<dbReference type="AlphaFoldDB" id="A0A8C7WY80"/>
<feature type="compositionally biased region" description="Low complexity" evidence="1">
    <location>
        <begin position="34"/>
        <end position="51"/>
    </location>
</feature>
<reference evidence="2" key="2">
    <citation type="submission" date="2025-09" db="UniProtKB">
        <authorList>
            <consortium name="Ensembl"/>
        </authorList>
    </citation>
    <scope>IDENTIFICATION</scope>
</reference>
<dbReference type="Ensembl" id="ENSOSIT00000005511.1">
    <property type="protein sequence ID" value="ENSOSIP00000005151.1"/>
    <property type="gene ID" value="ENSOSIG00000003528.1"/>
</dbReference>
<dbReference type="Proteomes" id="UP000694383">
    <property type="component" value="Unplaced"/>
</dbReference>
<evidence type="ECO:0000256" key="1">
    <source>
        <dbReference type="SAM" id="MobiDB-lite"/>
    </source>
</evidence>
<sequence>APAQLGEQPPRCAGRAQRRAPPEKGTHSPRRAGHPQPQTSTPSPPKSSGHPAAPTPAPRGKGGPQGLESGVRTRTHPQGHGHPRLRCNVNPPLEQREHPRCPGNRHPGVTGAIAKGPVPPTREGVGDRWS</sequence>
<name>A0A8C7WY80_9TELE</name>
<organism evidence="2 3">
    <name type="scientific">Oryzias sinensis</name>
    <name type="common">Chinese medaka</name>
    <dbReference type="NCBI Taxonomy" id="183150"/>
    <lineage>
        <taxon>Eukaryota</taxon>
        <taxon>Metazoa</taxon>
        <taxon>Chordata</taxon>
        <taxon>Craniata</taxon>
        <taxon>Vertebrata</taxon>
        <taxon>Euteleostomi</taxon>
        <taxon>Actinopterygii</taxon>
        <taxon>Neopterygii</taxon>
        <taxon>Teleostei</taxon>
        <taxon>Neoteleostei</taxon>
        <taxon>Acanthomorphata</taxon>
        <taxon>Ovalentaria</taxon>
        <taxon>Atherinomorphae</taxon>
        <taxon>Beloniformes</taxon>
        <taxon>Adrianichthyidae</taxon>
        <taxon>Oryziinae</taxon>
        <taxon>Oryzias</taxon>
    </lineage>
</organism>
<reference evidence="2" key="1">
    <citation type="submission" date="2025-08" db="UniProtKB">
        <authorList>
            <consortium name="Ensembl"/>
        </authorList>
    </citation>
    <scope>IDENTIFICATION</scope>
</reference>
<evidence type="ECO:0000313" key="3">
    <source>
        <dbReference type="Proteomes" id="UP000694383"/>
    </source>
</evidence>
<accession>A0A8C7WY80</accession>
<proteinExistence type="predicted"/>
<feature type="compositionally biased region" description="Basic residues" evidence="1">
    <location>
        <begin position="73"/>
        <end position="85"/>
    </location>
</feature>
<keyword evidence="3" id="KW-1185">Reference proteome</keyword>
<protein>
    <submittedName>
        <fullName evidence="2">Uncharacterized protein</fullName>
    </submittedName>
</protein>